<dbReference type="GO" id="GO:0005975">
    <property type="term" value="P:carbohydrate metabolic process"/>
    <property type="evidence" value="ECO:0007669"/>
    <property type="project" value="InterPro"/>
</dbReference>
<evidence type="ECO:0000313" key="3">
    <source>
        <dbReference type="EMBL" id="CAJ1966510.1"/>
    </source>
</evidence>
<evidence type="ECO:0000313" key="4">
    <source>
        <dbReference type="Proteomes" id="UP001295423"/>
    </source>
</evidence>
<dbReference type="PANTHER" id="PTHR10683">
    <property type="entry name" value="TRANSALDOLASE"/>
    <property type="match status" value="1"/>
</dbReference>
<keyword evidence="1" id="KW-0704">Schiff base</keyword>
<sequence>MTMLKLAMLLLLSASTIISTKAFSPLFRGEARLFLDTADTTIWQELLPTGIFHGVTTNPTLLERAGEPCTVKNLHKMAKLVLEHTDEFMCQAWGSTADELYECGMALSQPSRDRIVIKVPVTQIGVEAASKLIQANCRVCLTACYNHKQAMIACSVGAEYLAPYLGRMTDAGLDGSAECLKMQAITEGMKSDTRILVASIRNAQIMVDLAASGMETFTFSPEVARELFVEPLTTEAAAVFEEAAANGASS</sequence>
<dbReference type="Proteomes" id="UP001295423">
    <property type="component" value="Unassembled WGS sequence"/>
</dbReference>
<dbReference type="Gene3D" id="3.20.20.70">
    <property type="entry name" value="Aldolase class I"/>
    <property type="match status" value="1"/>
</dbReference>
<dbReference type="Pfam" id="PF00923">
    <property type="entry name" value="TAL_FSA"/>
    <property type="match status" value="1"/>
</dbReference>
<dbReference type="PROSITE" id="PS01054">
    <property type="entry name" value="TRANSALDOLASE_1"/>
    <property type="match status" value="1"/>
</dbReference>
<dbReference type="PANTHER" id="PTHR10683:SF40">
    <property type="entry name" value="FRUCTOSE-6-PHOSPHATE ALDOLASE 1-RELATED"/>
    <property type="match status" value="1"/>
</dbReference>
<keyword evidence="4" id="KW-1185">Reference proteome</keyword>
<dbReference type="InterPro" id="IPR013785">
    <property type="entry name" value="Aldolase_TIM"/>
</dbReference>
<evidence type="ECO:0000256" key="2">
    <source>
        <dbReference type="SAM" id="SignalP"/>
    </source>
</evidence>
<reference evidence="3" key="1">
    <citation type="submission" date="2023-08" db="EMBL/GenBank/DDBJ databases">
        <authorList>
            <person name="Audoor S."/>
            <person name="Bilcke G."/>
        </authorList>
    </citation>
    <scope>NUCLEOTIDE SEQUENCE</scope>
</reference>
<organism evidence="3 4">
    <name type="scientific">Cylindrotheca closterium</name>
    <dbReference type="NCBI Taxonomy" id="2856"/>
    <lineage>
        <taxon>Eukaryota</taxon>
        <taxon>Sar</taxon>
        <taxon>Stramenopiles</taxon>
        <taxon>Ochrophyta</taxon>
        <taxon>Bacillariophyta</taxon>
        <taxon>Bacillariophyceae</taxon>
        <taxon>Bacillariophycidae</taxon>
        <taxon>Bacillariales</taxon>
        <taxon>Bacillariaceae</taxon>
        <taxon>Cylindrotheca</taxon>
    </lineage>
</organism>
<evidence type="ECO:0000256" key="1">
    <source>
        <dbReference type="ARBA" id="ARBA00023270"/>
    </source>
</evidence>
<protein>
    <recommendedName>
        <fullName evidence="5">Transaldolase</fullName>
    </recommendedName>
</protein>
<dbReference type="InterPro" id="IPR001585">
    <property type="entry name" value="TAL/FSA"/>
</dbReference>
<evidence type="ECO:0008006" key="5">
    <source>
        <dbReference type="Google" id="ProtNLM"/>
    </source>
</evidence>
<dbReference type="InterPro" id="IPR018225">
    <property type="entry name" value="Transaldolase_AS"/>
</dbReference>
<dbReference type="SUPFAM" id="SSF51569">
    <property type="entry name" value="Aldolase"/>
    <property type="match status" value="1"/>
</dbReference>
<keyword evidence="2" id="KW-0732">Signal</keyword>
<feature type="signal peptide" evidence="2">
    <location>
        <begin position="1"/>
        <end position="22"/>
    </location>
</feature>
<dbReference type="EMBL" id="CAKOGP040002291">
    <property type="protein sequence ID" value="CAJ1966510.1"/>
    <property type="molecule type" value="Genomic_DNA"/>
</dbReference>
<gene>
    <name evidence="3" type="ORF">CYCCA115_LOCUS22094</name>
</gene>
<feature type="chain" id="PRO_5041944714" description="Transaldolase" evidence="2">
    <location>
        <begin position="23"/>
        <end position="250"/>
    </location>
</feature>
<comment type="caution">
    <text evidence="3">The sequence shown here is derived from an EMBL/GenBank/DDBJ whole genome shotgun (WGS) entry which is preliminary data.</text>
</comment>
<dbReference type="AlphaFoldDB" id="A0AAD2G966"/>
<name>A0AAD2G966_9STRA</name>
<accession>A0AAD2G966</accession>
<proteinExistence type="predicted"/>